<evidence type="ECO:0000313" key="2">
    <source>
        <dbReference type="Proteomes" id="UP000266861"/>
    </source>
</evidence>
<comment type="caution">
    <text evidence="1">The sequence shown here is derived from an EMBL/GenBank/DDBJ whole genome shotgun (WGS) entry which is preliminary data.</text>
</comment>
<proteinExistence type="predicted"/>
<protein>
    <submittedName>
        <fullName evidence="1">Uncharacterized protein</fullName>
    </submittedName>
</protein>
<dbReference type="Proteomes" id="UP000266861">
    <property type="component" value="Unassembled WGS sequence"/>
</dbReference>
<reference evidence="1 2" key="1">
    <citation type="submission" date="2018-08" db="EMBL/GenBank/DDBJ databases">
        <title>Genome and evolution of the arbuscular mycorrhizal fungus Diversispora epigaea (formerly Glomus versiforme) and its bacterial endosymbionts.</title>
        <authorList>
            <person name="Sun X."/>
            <person name="Fei Z."/>
            <person name="Harrison M."/>
        </authorList>
    </citation>
    <scope>NUCLEOTIDE SEQUENCE [LARGE SCALE GENOMIC DNA]</scope>
    <source>
        <strain evidence="1 2">IT104</strain>
    </source>
</reference>
<dbReference type="AlphaFoldDB" id="A0A397HBQ6"/>
<keyword evidence="2" id="KW-1185">Reference proteome</keyword>
<accession>A0A397HBQ6</accession>
<gene>
    <name evidence="1" type="ORF">Glove_357g7</name>
</gene>
<dbReference type="EMBL" id="PQFF01000325">
    <property type="protein sequence ID" value="RHZ60189.1"/>
    <property type="molecule type" value="Genomic_DNA"/>
</dbReference>
<evidence type="ECO:0000313" key="1">
    <source>
        <dbReference type="EMBL" id="RHZ60189.1"/>
    </source>
</evidence>
<name>A0A397HBQ6_9GLOM</name>
<sequence>MPLYCFLPKTPQHQALQYFRLNKFFCNRSTKSLQRLLGSYRQKFLSFIPYISNSVHTSADQDTEQDRQAEGAKQYLKNIDKNCESYGESIEKRSKTISKWKKPFQRKLERIQFILQTIMHEFLVFSALEILRPPLCLDCSYYVR</sequence>
<organism evidence="1 2">
    <name type="scientific">Diversispora epigaea</name>
    <dbReference type="NCBI Taxonomy" id="1348612"/>
    <lineage>
        <taxon>Eukaryota</taxon>
        <taxon>Fungi</taxon>
        <taxon>Fungi incertae sedis</taxon>
        <taxon>Mucoromycota</taxon>
        <taxon>Glomeromycotina</taxon>
        <taxon>Glomeromycetes</taxon>
        <taxon>Diversisporales</taxon>
        <taxon>Diversisporaceae</taxon>
        <taxon>Diversispora</taxon>
    </lineage>
</organism>